<name>A0A1I0H066_9FIRM</name>
<dbReference type="EMBL" id="FOIM01000013">
    <property type="protein sequence ID" value="SET76039.1"/>
    <property type="molecule type" value="Genomic_DNA"/>
</dbReference>
<reference evidence="3" key="1">
    <citation type="submission" date="2016-10" db="EMBL/GenBank/DDBJ databases">
        <authorList>
            <person name="Varghese N."/>
            <person name="Submissions S."/>
        </authorList>
    </citation>
    <scope>NUCLEOTIDE SEQUENCE [LARGE SCALE GENOMIC DNA]</scope>
    <source>
        <strain evidence="3">NLAE-zl-G277</strain>
    </source>
</reference>
<dbReference type="Proteomes" id="UP000198508">
    <property type="component" value="Unassembled WGS sequence"/>
</dbReference>
<feature type="region of interest" description="Disordered" evidence="1">
    <location>
        <begin position="1"/>
        <end position="54"/>
    </location>
</feature>
<keyword evidence="3" id="KW-1185">Reference proteome</keyword>
<dbReference type="AlphaFoldDB" id="A0A1I0H066"/>
<organism evidence="2 3">
    <name type="scientific">Enterocloster lavalensis</name>
    <dbReference type="NCBI Taxonomy" id="460384"/>
    <lineage>
        <taxon>Bacteria</taxon>
        <taxon>Bacillati</taxon>
        <taxon>Bacillota</taxon>
        <taxon>Clostridia</taxon>
        <taxon>Lachnospirales</taxon>
        <taxon>Lachnospiraceae</taxon>
        <taxon>Enterocloster</taxon>
    </lineage>
</organism>
<evidence type="ECO:0000313" key="2">
    <source>
        <dbReference type="EMBL" id="SET76039.1"/>
    </source>
</evidence>
<proteinExistence type="predicted"/>
<dbReference type="STRING" id="460384.SAMN05216313_113118"/>
<accession>A0A1I0H066</accession>
<evidence type="ECO:0000256" key="1">
    <source>
        <dbReference type="SAM" id="MobiDB-lite"/>
    </source>
</evidence>
<evidence type="ECO:0000313" key="3">
    <source>
        <dbReference type="Proteomes" id="UP000198508"/>
    </source>
</evidence>
<dbReference type="GeneID" id="93281665"/>
<dbReference type="RefSeq" id="WP_007719099.1">
    <property type="nucleotide sequence ID" value="NZ_CABJCG010000013.1"/>
</dbReference>
<feature type="compositionally biased region" description="Basic and acidic residues" evidence="1">
    <location>
        <begin position="1"/>
        <end position="20"/>
    </location>
</feature>
<gene>
    <name evidence="2" type="ORF">SAMN05216313_113118</name>
</gene>
<sequence>MEEKKQGEQKSTEALERQAKNVETFNPYWNNGEFLGPNTTRHEADVDVYGEGEQ</sequence>
<protein>
    <submittedName>
        <fullName evidence="2">Uncharacterized protein</fullName>
    </submittedName>
</protein>